<evidence type="ECO:0000313" key="20">
    <source>
        <dbReference type="Proteomes" id="UP000479293"/>
    </source>
</evidence>
<keyword evidence="11 16" id="KW-0915">Sodium</keyword>
<evidence type="ECO:0000256" key="16">
    <source>
        <dbReference type="HAMAP-Rule" id="MF_00427"/>
    </source>
</evidence>
<keyword evidence="6 16" id="KW-0288">FMN</keyword>
<evidence type="ECO:0000256" key="5">
    <source>
        <dbReference type="ARBA" id="ARBA00022630"/>
    </source>
</evidence>
<evidence type="ECO:0000256" key="3">
    <source>
        <dbReference type="ARBA" id="ARBA00022519"/>
    </source>
</evidence>
<comment type="similarity">
    <text evidence="16 17">Belongs to the NqrC family.</text>
</comment>
<dbReference type="GO" id="GO:0006814">
    <property type="term" value="P:sodium ion transport"/>
    <property type="evidence" value="ECO:0007669"/>
    <property type="project" value="UniProtKB-UniRule"/>
</dbReference>
<evidence type="ECO:0000256" key="7">
    <source>
        <dbReference type="ARBA" id="ARBA00022692"/>
    </source>
</evidence>
<evidence type="ECO:0000256" key="14">
    <source>
        <dbReference type="ARBA" id="ARBA00023136"/>
    </source>
</evidence>
<dbReference type="Pfam" id="PF04205">
    <property type="entry name" value="FMN_bind"/>
    <property type="match status" value="1"/>
</dbReference>
<evidence type="ECO:0000256" key="13">
    <source>
        <dbReference type="ARBA" id="ARBA00023075"/>
    </source>
</evidence>
<comment type="subcellular location">
    <subcellularLocation>
        <location evidence="16">Cell membrane</location>
        <topology evidence="16">Single-pass membrane protein</topology>
    </subcellularLocation>
</comment>
<keyword evidence="12 16" id="KW-0406">Ion transport</keyword>
<keyword evidence="20" id="KW-1185">Reference proteome</keyword>
<dbReference type="InterPro" id="IPR010204">
    <property type="entry name" value="NqrC"/>
</dbReference>
<keyword evidence="8 16" id="KW-1278">Translocase</keyword>
<dbReference type="EC" id="7.2.1.1" evidence="16 17"/>
<keyword evidence="10 16" id="KW-0520">NAD</keyword>
<organism evidence="19 20">
    <name type="scientific">Salmonirosea aquatica</name>
    <dbReference type="NCBI Taxonomy" id="2654236"/>
    <lineage>
        <taxon>Bacteria</taxon>
        <taxon>Pseudomonadati</taxon>
        <taxon>Bacteroidota</taxon>
        <taxon>Cytophagia</taxon>
        <taxon>Cytophagales</taxon>
        <taxon>Spirosomataceae</taxon>
        <taxon>Salmonirosea</taxon>
    </lineage>
</organism>
<dbReference type="RefSeq" id="WP_373331036.1">
    <property type="nucleotide sequence ID" value="NZ_WHLY01000002.1"/>
</dbReference>
<accession>A0A7C9BIH3</accession>
<keyword evidence="1 16" id="KW-0813">Transport</keyword>
<reference evidence="19 20" key="1">
    <citation type="submission" date="2019-10" db="EMBL/GenBank/DDBJ databases">
        <title>Draft Genome Sequence of Cytophagaceae sp. SJW1-29.</title>
        <authorList>
            <person name="Choi A."/>
        </authorList>
    </citation>
    <scope>NUCLEOTIDE SEQUENCE [LARGE SCALE GENOMIC DNA]</scope>
    <source>
        <strain evidence="19 20">SJW1-29</strain>
    </source>
</reference>
<comment type="catalytic activity">
    <reaction evidence="16 17">
        <text>a ubiquinone + n Na(+)(in) + NADH + H(+) = a ubiquinol + n Na(+)(out) + NAD(+)</text>
        <dbReference type="Rhea" id="RHEA:47748"/>
        <dbReference type="Rhea" id="RHEA-COMP:9565"/>
        <dbReference type="Rhea" id="RHEA-COMP:9566"/>
        <dbReference type="ChEBI" id="CHEBI:15378"/>
        <dbReference type="ChEBI" id="CHEBI:16389"/>
        <dbReference type="ChEBI" id="CHEBI:17976"/>
        <dbReference type="ChEBI" id="CHEBI:29101"/>
        <dbReference type="ChEBI" id="CHEBI:57540"/>
        <dbReference type="ChEBI" id="CHEBI:57945"/>
        <dbReference type="EC" id="7.2.1.1"/>
    </reaction>
</comment>
<comment type="function">
    <text evidence="16">NQR complex catalyzes the reduction of ubiquinone-1 to ubiquinol by two successive reactions, coupled with the transport of Na(+) ions from the cytoplasm to the periplasm. NqrA to NqrE are probably involved in the second step, the conversion of ubisemiquinone to ubiquinol.</text>
</comment>
<dbReference type="PIRSF" id="PIRSF009437">
    <property type="entry name" value="NQR-1_subunit_C"/>
    <property type="match status" value="1"/>
</dbReference>
<feature type="domain" description="FMN-binding" evidence="18">
    <location>
        <begin position="123"/>
        <end position="223"/>
    </location>
</feature>
<sequence length="239" mass="26532">MHSNQYTLVYAAVLSILTAVVLAVAAEGLKPMQDENLALDTRSNILKAVRLDYTDRARINETYETAIEERVVNTAGEVLEEKPVQIDLKNQINKEPAERKLPLYIYTGEGGKKYYIIPLRGTGLWGPIWGYVSLADDFNTVYGAYFDHKGETPGLGAEIAEAPFQNQFEGKKIMDDGKFVSVNVWKTTYKSPLGNEHRVDAISGGTITSNGTDAMLKNCIAPYVSYFEKIGNKKQVALK</sequence>
<evidence type="ECO:0000256" key="10">
    <source>
        <dbReference type="ARBA" id="ARBA00023027"/>
    </source>
</evidence>
<dbReference type="Proteomes" id="UP000479293">
    <property type="component" value="Unassembled WGS sequence"/>
</dbReference>
<evidence type="ECO:0000256" key="11">
    <source>
        <dbReference type="ARBA" id="ARBA00023053"/>
    </source>
</evidence>
<keyword evidence="9 16" id="KW-1133">Transmembrane helix</keyword>
<keyword evidence="5 16" id="KW-0285">Flavoprotein</keyword>
<keyword evidence="15 16" id="KW-0739">Sodium transport</keyword>
<keyword evidence="14 16" id="KW-0472">Membrane</keyword>
<comment type="caution">
    <text evidence="16">Lacks conserved residue(s) required for the propagation of feature annotation.</text>
</comment>
<evidence type="ECO:0000256" key="9">
    <source>
        <dbReference type="ARBA" id="ARBA00022989"/>
    </source>
</evidence>
<evidence type="ECO:0000256" key="17">
    <source>
        <dbReference type="PIRNR" id="PIRNR009437"/>
    </source>
</evidence>
<dbReference type="InterPro" id="IPR007329">
    <property type="entry name" value="FMN-bd"/>
</dbReference>
<evidence type="ECO:0000259" key="18">
    <source>
        <dbReference type="SMART" id="SM00900"/>
    </source>
</evidence>
<gene>
    <name evidence="16 19" type="primary">nqrC</name>
    <name evidence="19" type="ORF">GBK04_16210</name>
</gene>
<proteinExistence type="inferred from homology"/>
<dbReference type="HAMAP" id="MF_00427">
    <property type="entry name" value="NqrC"/>
    <property type="match status" value="1"/>
</dbReference>
<keyword evidence="2 16" id="KW-1003">Cell membrane</keyword>
<dbReference type="EMBL" id="WHLY01000002">
    <property type="protein sequence ID" value="MPR34854.1"/>
    <property type="molecule type" value="Genomic_DNA"/>
</dbReference>
<evidence type="ECO:0000256" key="2">
    <source>
        <dbReference type="ARBA" id="ARBA00022475"/>
    </source>
</evidence>
<evidence type="ECO:0000313" key="19">
    <source>
        <dbReference type="EMBL" id="MPR34854.1"/>
    </source>
</evidence>
<evidence type="ECO:0000256" key="12">
    <source>
        <dbReference type="ARBA" id="ARBA00023065"/>
    </source>
</evidence>
<dbReference type="GO" id="GO:0016655">
    <property type="term" value="F:oxidoreductase activity, acting on NAD(P)H, quinone or similar compound as acceptor"/>
    <property type="evidence" value="ECO:0007669"/>
    <property type="project" value="UniProtKB-UniRule"/>
</dbReference>
<keyword evidence="7 16" id="KW-0812">Transmembrane</keyword>
<evidence type="ECO:0000256" key="8">
    <source>
        <dbReference type="ARBA" id="ARBA00022967"/>
    </source>
</evidence>
<dbReference type="SMART" id="SM00900">
    <property type="entry name" value="FMN_bind"/>
    <property type="match status" value="1"/>
</dbReference>
<evidence type="ECO:0000256" key="4">
    <source>
        <dbReference type="ARBA" id="ARBA00022553"/>
    </source>
</evidence>
<comment type="subunit">
    <text evidence="16 17">Composed of six subunits; NqrA, NqrB, NqrC, NqrD, NqrE and NqrF.</text>
</comment>
<evidence type="ECO:0000256" key="15">
    <source>
        <dbReference type="ARBA" id="ARBA00023201"/>
    </source>
</evidence>
<dbReference type="PANTHER" id="PTHR37838">
    <property type="entry name" value="NA(+)-TRANSLOCATING NADH-QUINONE REDUCTASE SUBUNIT C"/>
    <property type="match status" value="1"/>
</dbReference>
<feature type="modified residue" description="FMN phosphoryl threonine" evidence="16">
    <location>
        <position position="206"/>
    </location>
</feature>
<protein>
    <recommendedName>
        <fullName evidence="16 17">Na(+)-translocating NADH-quinone reductase subunit C</fullName>
        <shortName evidence="16 17">Na(+)-NQR subunit C</shortName>
        <shortName evidence="16 17">Na(+)-translocating NQR subunit C</shortName>
        <ecNumber evidence="16 17">7.2.1.1</ecNumber>
    </recommendedName>
    <alternativeName>
        <fullName evidence="16 17">NQR complex subunit C</fullName>
    </alternativeName>
    <alternativeName>
        <fullName evidence="16 17">NQR-1 subunit C</fullName>
    </alternativeName>
</protein>
<keyword evidence="4 16" id="KW-0597">Phosphoprotein</keyword>
<comment type="caution">
    <text evidence="19">The sequence shown here is derived from an EMBL/GenBank/DDBJ whole genome shotgun (WGS) entry which is preliminary data.</text>
</comment>
<dbReference type="PANTHER" id="PTHR37838:SF1">
    <property type="entry name" value="NA(+)-TRANSLOCATING NADH-QUINONE REDUCTASE SUBUNIT C"/>
    <property type="match status" value="1"/>
</dbReference>
<keyword evidence="13 16" id="KW-0830">Ubiquinone</keyword>
<evidence type="ECO:0000256" key="6">
    <source>
        <dbReference type="ARBA" id="ARBA00022643"/>
    </source>
</evidence>
<keyword evidence="3" id="KW-0997">Cell inner membrane</keyword>
<dbReference type="NCBIfam" id="TIGR01938">
    <property type="entry name" value="nqrC"/>
    <property type="match status" value="1"/>
</dbReference>
<dbReference type="GO" id="GO:0005886">
    <property type="term" value="C:plasma membrane"/>
    <property type="evidence" value="ECO:0007669"/>
    <property type="project" value="UniProtKB-SubCell"/>
</dbReference>
<evidence type="ECO:0000256" key="1">
    <source>
        <dbReference type="ARBA" id="ARBA00022448"/>
    </source>
</evidence>
<dbReference type="GO" id="GO:0010181">
    <property type="term" value="F:FMN binding"/>
    <property type="evidence" value="ECO:0007669"/>
    <property type="project" value="UniProtKB-UniRule"/>
</dbReference>
<name>A0A7C9BIH3_9BACT</name>
<comment type="cofactor">
    <cofactor evidence="16 17">
        <name>FMN</name>
        <dbReference type="ChEBI" id="CHEBI:58210"/>
    </cofactor>
</comment>
<dbReference type="AlphaFoldDB" id="A0A7C9BIH3"/>